<reference evidence="1" key="1">
    <citation type="submission" date="2022-08" db="EMBL/GenBank/DDBJ databases">
        <authorList>
            <person name="Kallberg Y."/>
            <person name="Tangrot J."/>
            <person name="Rosling A."/>
        </authorList>
    </citation>
    <scope>NUCLEOTIDE SEQUENCE</scope>
    <source>
        <strain evidence="1">Wild A</strain>
    </source>
</reference>
<dbReference type="Proteomes" id="UP001153678">
    <property type="component" value="Unassembled WGS sequence"/>
</dbReference>
<feature type="non-terminal residue" evidence="1">
    <location>
        <position position="1"/>
    </location>
</feature>
<name>A0A9W4T9I9_9GLOM</name>
<dbReference type="OrthoDB" id="3219396at2759"/>
<dbReference type="SUPFAM" id="SSF52047">
    <property type="entry name" value="RNI-like"/>
    <property type="match status" value="1"/>
</dbReference>
<dbReference type="InterPro" id="IPR032675">
    <property type="entry name" value="LRR_dom_sf"/>
</dbReference>
<evidence type="ECO:0000313" key="1">
    <source>
        <dbReference type="EMBL" id="CAI2197693.1"/>
    </source>
</evidence>
<dbReference type="EMBL" id="CAMKVN010016853">
    <property type="protein sequence ID" value="CAI2197693.1"/>
    <property type="molecule type" value="Genomic_DNA"/>
</dbReference>
<keyword evidence="2" id="KW-1185">Reference proteome</keyword>
<accession>A0A9W4T9I9</accession>
<sequence length="352" mass="41641">ERTFLIQNNIKVEKESSSTLFEYGMYLEGLPYSNLNVNLDFWFLYQFYDMNKNQKYIQNKDYNKFYCDIHDDVRYKIVRNTLFHSFLRQFKFINPKNLKIRNNIFDTHLYNSQFFKEIISSLKILSALHIYIDYQMKDIVNEFLNLLSENCFNLNEFKVSATINIEHDSSKLSCLLSTLIKQQTNLKNFYLRINNQNNEVKNVFELLQPHRNTLTTLKLDSCHFDESSIDLLTRFDSLESLYLFCCDGIDLNLCKMISNSTIKLKKLKLRNNYWEPNITAALISAIGNSLTILVHQEVSFPLNINDEVYKSVISSCKNLDKFEAWIANLIIFDYLKDIKCKHLFLHLVDSEA</sequence>
<dbReference type="AlphaFoldDB" id="A0A9W4T9I9"/>
<evidence type="ECO:0000313" key="2">
    <source>
        <dbReference type="Proteomes" id="UP001153678"/>
    </source>
</evidence>
<proteinExistence type="predicted"/>
<gene>
    <name evidence="1" type="ORF">FWILDA_LOCUS18204</name>
</gene>
<comment type="caution">
    <text evidence="1">The sequence shown here is derived from an EMBL/GenBank/DDBJ whole genome shotgun (WGS) entry which is preliminary data.</text>
</comment>
<protein>
    <submittedName>
        <fullName evidence="1">356_t:CDS:1</fullName>
    </submittedName>
</protein>
<dbReference type="Gene3D" id="3.80.10.10">
    <property type="entry name" value="Ribonuclease Inhibitor"/>
    <property type="match status" value="1"/>
</dbReference>
<feature type="non-terminal residue" evidence="1">
    <location>
        <position position="352"/>
    </location>
</feature>
<organism evidence="1 2">
    <name type="scientific">Funneliformis geosporum</name>
    <dbReference type="NCBI Taxonomy" id="1117311"/>
    <lineage>
        <taxon>Eukaryota</taxon>
        <taxon>Fungi</taxon>
        <taxon>Fungi incertae sedis</taxon>
        <taxon>Mucoromycota</taxon>
        <taxon>Glomeromycotina</taxon>
        <taxon>Glomeromycetes</taxon>
        <taxon>Glomerales</taxon>
        <taxon>Glomeraceae</taxon>
        <taxon>Funneliformis</taxon>
    </lineage>
</organism>